<evidence type="ECO:0000313" key="5">
    <source>
        <dbReference type="EMBL" id="GCB62309.1"/>
    </source>
</evidence>
<proteinExistence type="predicted"/>
<name>A0A401NN80_SCYTO</name>
<evidence type="ECO:0000256" key="2">
    <source>
        <dbReference type="ARBA" id="ARBA00023157"/>
    </source>
</evidence>
<dbReference type="Proteomes" id="UP000288216">
    <property type="component" value="Unassembled WGS sequence"/>
</dbReference>
<comment type="caution">
    <text evidence="5">The sequence shown here is derived from an EMBL/GenBank/DDBJ whole genome shotgun (WGS) entry which is preliminary data.</text>
</comment>
<accession>A0A401NN80</accession>
<dbReference type="CDD" id="cd00041">
    <property type="entry name" value="CUB"/>
    <property type="match status" value="2"/>
</dbReference>
<sequence length="196" mass="22210">MTVYFKSDSQNTAHGFTANYFEMSANKITQCGGIVDDDSKYFVSPNYPLDYPNNAKCTWYIHVDNDERVKLNFFHVELEPSPHCSKDYIKIYDGPSTISPVLSTICTGSNHEFISSSNNMIVYFQSDSQNTASGFTAHYNDVSANTNTQCGGNLDDDSGSFTSPNYPRSYPNNARCTWYIYVDHDERVKLNFIDIQ</sequence>
<dbReference type="InterPro" id="IPR000859">
    <property type="entry name" value="CUB_dom"/>
</dbReference>
<dbReference type="OMA" id="AYEGMEY"/>
<dbReference type="SUPFAM" id="SSF49854">
    <property type="entry name" value="Spermadhesin, CUB domain"/>
    <property type="match status" value="2"/>
</dbReference>
<keyword evidence="2" id="KW-1015">Disulfide bond</keyword>
<feature type="domain" description="CUB" evidence="4">
    <location>
        <begin position="31"/>
        <end position="142"/>
    </location>
</feature>
<organism evidence="5 6">
    <name type="scientific">Scyliorhinus torazame</name>
    <name type="common">Cloudy catshark</name>
    <name type="synonym">Catulus torazame</name>
    <dbReference type="NCBI Taxonomy" id="75743"/>
    <lineage>
        <taxon>Eukaryota</taxon>
        <taxon>Metazoa</taxon>
        <taxon>Chordata</taxon>
        <taxon>Craniata</taxon>
        <taxon>Vertebrata</taxon>
        <taxon>Chondrichthyes</taxon>
        <taxon>Elasmobranchii</taxon>
        <taxon>Galeomorphii</taxon>
        <taxon>Galeoidea</taxon>
        <taxon>Carcharhiniformes</taxon>
        <taxon>Scyliorhinidae</taxon>
        <taxon>Scyliorhinus</taxon>
    </lineage>
</organism>
<dbReference type="AlphaFoldDB" id="A0A401NN80"/>
<dbReference type="InterPro" id="IPR035914">
    <property type="entry name" value="Sperma_CUB_dom_sf"/>
</dbReference>
<evidence type="ECO:0000256" key="3">
    <source>
        <dbReference type="PROSITE-ProRule" id="PRU00059"/>
    </source>
</evidence>
<evidence type="ECO:0000256" key="1">
    <source>
        <dbReference type="ARBA" id="ARBA00022737"/>
    </source>
</evidence>
<dbReference type="Pfam" id="PF00431">
    <property type="entry name" value="CUB"/>
    <property type="match status" value="2"/>
</dbReference>
<dbReference type="SMART" id="SM00042">
    <property type="entry name" value="CUB"/>
    <property type="match status" value="1"/>
</dbReference>
<feature type="domain" description="CUB" evidence="4">
    <location>
        <begin position="150"/>
        <end position="196"/>
    </location>
</feature>
<protein>
    <recommendedName>
        <fullName evidence="4">CUB domain-containing protein</fullName>
    </recommendedName>
</protein>
<gene>
    <name evidence="5" type="ORF">scyTo_0014476</name>
</gene>
<dbReference type="PROSITE" id="PS01180">
    <property type="entry name" value="CUB"/>
    <property type="match status" value="2"/>
</dbReference>
<dbReference type="Gene3D" id="2.60.120.290">
    <property type="entry name" value="Spermadhesin, CUB domain"/>
    <property type="match status" value="2"/>
</dbReference>
<evidence type="ECO:0000313" key="6">
    <source>
        <dbReference type="Proteomes" id="UP000288216"/>
    </source>
</evidence>
<comment type="caution">
    <text evidence="3">Lacks conserved residue(s) required for the propagation of feature annotation.</text>
</comment>
<evidence type="ECO:0000259" key="4">
    <source>
        <dbReference type="PROSITE" id="PS01180"/>
    </source>
</evidence>
<reference evidence="5 6" key="1">
    <citation type="journal article" date="2018" name="Nat. Ecol. Evol.">
        <title>Shark genomes provide insights into elasmobranch evolution and the origin of vertebrates.</title>
        <authorList>
            <person name="Hara Y"/>
            <person name="Yamaguchi K"/>
            <person name="Onimaru K"/>
            <person name="Kadota M"/>
            <person name="Koyanagi M"/>
            <person name="Keeley SD"/>
            <person name="Tatsumi K"/>
            <person name="Tanaka K"/>
            <person name="Motone F"/>
            <person name="Kageyama Y"/>
            <person name="Nozu R"/>
            <person name="Adachi N"/>
            <person name="Nishimura O"/>
            <person name="Nakagawa R"/>
            <person name="Tanegashima C"/>
            <person name="Kiyatake I"/>
            <person name="Matsumoto R"/>
            <person name="Murakumo K"/>
            <person name="Nishida K"/>
            <person name="Terakita A"/>
            <person name="Kuratani S"/>
            <person name="Sato K"/>
            <person name="Hyodo S Kuraku.S."/>
        </authorList>
    </citation>
    <scope>NUCLEOTIDE SEQUENCE [LARGE SCALE GENOMIC DNA]</scope>
</reference>
<keyword evidence="1" id="KW-0677">Repeat</keyword>
<dbReference type="PANTHER" id="PTHR24251:SF41">
    <property type="entry name" value="DELETED IN MALIGNANT BRAIN TUMORS 1 PROTEIN-LIKE"/>
    <property type="match status" value="1"/>
</dbReference>
<keyword evidence="6" id="KW-1185">Reference proteome</keyword>
<dbReference type="STRING" id="75743.A0A401NN80"/>
<dbReference type="EMBL" id="BFAA01007780">
    <property type="protein sequence ID" value="GCB62309.1"/>
    <property type="molecule type" value="Genomic_DNA"/>
</dbReference>
<dbReference type="PANTHER" id="PTHR24251">
    <property type="entry name" value="OVOCHYMASE-RELATED"/>
    <property type="match status" value="1"/>
</dbReference>
<dbReference type="FunFam" id="2.60.120.290:FF:000013">
    <property type="entry name" value="Membrane frizzled-related protein"/>
    <property type="match status" value="1"/>
</dbReference>
<dbReference type="OrthoDB" id="291007at2759"/>